<dbReference type="AlphaFoldDB" id="A0A212R9D9"/>
<dbReference type="RefSeq" id="WP_088520238.1">
    <property type="nucleotide sequence ID" value="NZ_FYDG01000003.1"/>
</dbReference>
<protein>
    <submittedName>
        <fullName evidence="3">Uncharacterized protein</fullName>
    </submittedName>
</protein>
<evidence type="ECO:0000256" key="1">
    <source>
        <dbReference type="SAM" id="MobiDB-lite"/>
    </source>
</evidence>
<dbReference type="Proteomes" id="UP000198418">
    <property type="component" value="Unassembled WGS sequence"/>
</dbReference>
<dbReference type="EMBL" id="FYDG01000003">
    <property type="protein sequence ID" value="SNB68774.1"/>
    <property type="molecule type" value="Genomic_DNA"/>
</dbReference>
<gene>
    <name evidence="3" type="ORF">SAMN06265338_103115</name>
</gene>
<keyword evidence="4" id="KW-1185">Reference proteome</keyword>
<feature type="region of interest" description="Disordered" evidence="1">
    <location>
        <begin position="28"/>
        <end position="68"/>
    </location>
</feature>
<name>A0A212R9D9_RHOAC</name>
<sequence length="145" mass="15429">MRQIALLLATTAALASSGAALAASAQGFSPAGGVQRPAAPARRHGPGPHVHGQGLAHHPGHHHHPRVNGAGIGWPVFMAPPAASGPEFVTHDFIYPGPFRPRPPHVQVLEDKPVVFREPPHIIQLGKTKHRAPIFVVRRGTMTEE</sequence>
<feature type="compositionally biased region" description="Low complexity" evidence="1">
    <location>
        <begin position="47"/>
        <end position="57"/>
    </location>
</feature>
<evidence type="ECO:0000256" key="2">
    <source>
        <dbReference type="SAM" id="SignalP"/>
    </source>
</evidence>
<feature type="signal peptide" evidence="2">
    <location>
        <begin position="1"/>
        <end position="22"/>
    </location>
</feature>
<evidence type="ECO:0000313" key="4">
    <source>
        <dbReference type="Proteomes" id="UP000198418"/>
    </source>
</evidence>
<proteinExistence type="predicted"/>
<evidence type="ECO:0000313" key="3">
    <source>
        <dbReference type="EMBL" id="SNB68774.1"/>
    </source>
</evidence>
<keyword evidence="2" id="KW-0732">Signal</keyword>
<feature type="chain" id="PRO_5012713461" evidence="2">
    <location>
        <begin position="23"/>
        <end position="145"/>
    </location>
</feature>
<accession>A0A212R9D9</accession>
<reference evidence="4" key="1">
    <citation type="submission" date="2017-06" db="EMBL/GenBank/DDBJ databases">
        <authorList>
            <person name="Varghese N."/>
            <person name="Submissions S."/>
        </authorList>
    </citation>
    <scope>NUCLEOTIDE SEQUENCE [LARGE SCALE GENOMIC DNA]</scope>
    <source>
        <strain evidence="4">DSM 137</strain>
    </source>
</reference>
<organism evidence="3 4">
    <name type="scientific">Rhodoblastus acidophilus</name>
    <name type="common">Rhodopseudomonas acidophila</name>
    <dbReference type="NCBI Taxonomy" id="1074"/>
    <lineage>
        <taxon>Bacteria</taxon>
        <taxon>Pseudomonadati</taxon>
        <taxon>Pseudomonadota</taxon>
        <taxon>Alphaproteobacteria</taxon>
        <taxon>Hyphomicrobiales</taxon>
        <taxon>Rhodoblastaceae</taxon>
        <taxon>Rhodoblastus</taxon>
    </lineage>
</organism>
<dbReference type="OrthoDB" id="9967564at2"/>